<proteinExistence type="predicted"/>
<gene>
    <name evidence="1" type="ORF">PsorP6_001370</name>
</gene>
<keyword evidence="2" id="KW-1185">Reference proteome</keyword>
<evidence type="ECO:0000313" key="1">
    <source>
        <dbReference type="EMBL" id="KAI9922933.1"/>
    </source>
</evidence>
<protein>
    <submittedName>
        <fullName evidence="1">Uncharacterized protein</fullName>
    </submittedName>
</protein>
<organism evidence="1 2">
    <name type="scientific">Peronosclerospora sorghi</name>
    <dbReference type="NCBI Taxonomy" id="230839"/>
    <lineage>
        <taxon>Eukaryota</taxon>
        <taxon>Sar</taxon>
        <taxon>Stramenopiles</taxon>
        <taxon>Oomycota</taxon>
        <taxon>Peronosporomycetes</taxon>
        <taxon>Peronosporales</taxon>
        <taxon>Peronosporaceae</taxon>
        <taxon>Peronosclerospora</taxon>
    </lineage>
</organism>
<evidence type="ECO:0000313" key="2">
    <source>
        <dbReference type="Proteomes" id="UP001163321"/>
    </source>
</evidence>
<name>A0ACC0WXT6_9STRA</name>
<dbReference type="Proteomes" id="UP001163321">
    <property type="component" value="Chromosome 1"/>
</dbReference>
<accession>A0ACC0WXT6</accession>
<comment type="caution">
    <text evidence="1">The sequence shown here is derived from an EMBL/GenBank/DDBJ whole genome shotgun (WGS) entry which is preliminary data.</text>
</comment>
<reference evidence="1 2" key="1">
    <citation type="journal article" date="2022" name="bioRxiv">
        <title>The genome of the oomycete Peronosclerospora sorghi, a cosmopolitan pathogen of maize and sorghum, is inflated with dispersed pseudogenes.</title>
        <authorList>
            <person name="Fletcher K."/>
            <person name="Martin F."/>
            <person name="Isakeit T."/>
            <person name="Cavanaugh K."/>
            <person name="Magill C."/>
            <person name="Michelmore R."/>
        </authorList>
    </citation>
    <scope>NUCLEOTIDE SEQUENCE [LARGE SCALE GENOMIC DNA]</scope>
    <source>
        <strain evidence="1">P6</strain>
    </source>
</reference>
<sequence>MYASRRSICFLCLGKKNCYFGKCFFEAPDQRMSIETPVILPSVDFLLAASVTCSRAASGSTRHWYVSLLTIDDPPLMAKSMQPASNRYIAPTLRSE</sequence>
<dbReference type="EMBL" id="CM047580">
    <property type="protein sequence ID" value="KAI9922933.1"/>
    <property type="molecule type" value="Genomic_DNA"/>
</dbReference>